<evidence type="ECO:0000256" key="1">
    <source>
        <dbReference type="SAM" id="Phobius"/>
    </source>
</evidence>
<accession>A0A848L223</accession>
<keyword evidence="1" id="KW-0812">Transmembrane</keyword>
<sequence length="240" mass="24959">MGNSRTARGWGHRIRWTIAATAIATATATGAAAVAQAAPTTPAPVSYKATLVGHTVKLDVTNGALVVDGTNVTMRDRTGADVLRIPLRYNLEDRTYPIATKVASSRSITLIPIRDATKSTKADTKDVSNGAVVVERRIRGYQSKQERDDAAYTRFQSQVASAMTISTIVGLAIGLVVGALLVGIPTCATIVACVPGILLGGSLGSAVGIVAGGGGAIFGYGIQYFNTINSPFVPQYYTSN</sequence>
<evidence type="ECO:0000313" key="5">
    <source>
        <dbReference type="Proteomes" id="UP000550729"/>
    </source>
</evidence>
<feature type="transmembrane region" description="Helical" evidence="1">
    <location>
        <begin position="196"/>
        <end position="222"/>
    </location>
</feature>
<keyword evidence="2" id="KW-0732">Signal</keyword>
<dbReference type="EMBL" id="JABBNB010000041">
    <property type="protein sequence ID" value="NMO04779.1"/>
    <property type="molecule type" value="Genomic_DNA"/>
</dbReference>
<dbReference type="AlphaFoldDB" id="A0A848L223"/>
<dbReference type="RefSeq" id="WP_170197286.1">
    <property type="nucleotide sequence ID" value="NZ_JABBNB010000041.1"/>
</dbReference>
<feature type="signal peptide" evidence="2">
    <location>
        <begin position="1"/>
        <end position="37"/>
    </location>
</feature>
<name>A0A848L223_9ACTN</name>
<reference evidence="4 5" key="1">
    <citation type="submission" date="2020-04" db="EMBL/GenBank/DDBJ databases">
        <title>Gordonia sp. nov. TBRC 11910.</title>
        <authorList>
            <person name="Suriyachadkun C."/>
        </authorList>
    </citation>
    <scope>NUCLEOTIDE SEQUENCE [LARGE SCALE GENOMIC DNA]</scope>
    <source>
        <strain evidence="4 5">TBRC 11910</strain>
    </source>
</reference>
<protein>
    <submittedName>
        <fullName evidence="4">Glycine zipper family protein</fullName>
    </submittedName>
</protein>
<feature type="domain" description="DUF8020" evidence="3">
    <location>
        <begin position="44"/>
        <end position="113"/>
    </location>
</feature>
<dbReference type="Proteomes" id="UP000550729">
    <property type="component" value="Unassembled WGS sequence"/>
</dbReference>
<evidence type="ECO:0000313" key="4">
    <source>
        <dbReference type="EMBL" id="NMO04779.1"/>
    </source>
</evidence>
<proteinExistence type="predicted"/>
<evidence type="ECO:0000259" key="3">
    <source>
        <dbReference type="Pfam" id="PF26059"/>
    </source>
</evidence>
<dbReference type="InterPro" id="IPR058333">
    <property type="entry name" value="DUF8020"/>
</dbReference>
<comment type="caution">
    <text evidence="4">The sequence shown here is derived from an EMBL/GenBank/DDBJ whole genome shotgun (WGS) entry which is preliminary data.</text>
</comment>
<keyword evidence="5" id="KW-1185">Reference proteome</keyword>
<keyword evidence="1" id="KW-0472">Membrane</keyword>
<feature type="chain" id="PRO_5032653437" evidence="2">
    <location>
        <begin position="38"/>
        <end position="240"/>
    </location>
</feature>
<keyword evidence="1" id="KW-1133">Transmembrane helix</keyword>
<evidence type="ECO:0000256" key="2">
    <source>
        <dbReference type="SAM" id="SignalP"/>
    </source>
</evidence>
<gene>
    <name evidence="4" type="ORF">HH308_26500</name>
</gene>
<organism evidence="4 5">
    <name type="scientific">Gordonia asplenii</name>
    <dbReference type="NCBI Taxonomy" id="2725283"/>
    <lineage>
        <taxon>Bacteria</taxon>
        <taxon>Bacillati</taxon>
        <taxon>Actinomycetota</taxon>
        <taxon>Actinomycetes</taxon>
        <taxon>Mycobacteriales</taxon>
        <taxon>Gordoniaceae</taxon>
        <taxon>Gordonia</taxon>
    </lineage>
</organism>
<dbReference type="Pfam" id="PF26059">
    <property type="entry name" value="DUF8020"/>
    <property type="match status" value="1"/>
</dbReference>
<feature type="transmembrane region" description="Helical" evidence="1">
    <location>
        <begin position="162"/>
        <end position="184"/>
    </location>
</feature>